<dbReference type="RefSeq" id="WP_184846168.1">
    <property type="nucleotide sequence ID" value="NZ_JACHMN010000003.1"/>
</dbReference>
<comment type="caution">
    <text evidence="2">The sequence shown here is derived from an EMBL/GenBank/DDBJ whole genome shotgun (WGS) entry which is preliminary data.</text>
</comment>
<proteinExistence type="predicted"/>
<feature type="transmembrane region" description="Helical" evidence="1">
    <location>
        <begin position="7"/>
        <end position="40"/>
    </location>
</feature>
<sequence length="64" mass="6666">MSSRQFGFFVGLALAVIWAGPGFLVMIAAAVAGLVGYVVARVVDNDLDLREALSNLGSGAARQR</sequence>
<keyword evidence="3" id="KW-1185">Reference proteome</keyword>
<dbReference type="Proteomes" id="UP000587527">
    <property type="component" value="Unassembled WGS sequence"/>
</dbReference>
<reference evidence="2 3" key="1">
    <citation type="submission" date="2020-08" db="EMBL/GenBank/DDBJ databases">
        <title>Sequencing the genomes of 1000 actinobacteria strains.</title>
        <authorList>
            <person name="Klenk H.-P."/>
        </authorList>
    </citation>
    <scope>NUCLEOTIDE SEQUENCE [LARGE SCALE GENOMIC DNA]</scope>
    <source>
        <strain evidence="2 3">DSM 45362</strain>
    </source>
</reference>
<name>A0A841BYJ0_9ACTN</name>
<keyword evidence="1" id="KW-0812">Transmembrane</keyword>
<dbReference type="AlphaFoldDB" id="A0A841BYJ0"/>
<accession>A0A841BYJ0</accession>
<evidence type="ECO:0000313" key="3">
    <source>
        <dbReference type="Proteomes" id="UP000587527"/>
    </source>
</evidence>
<evidence type="ECO:0000313" key="2">
    <source>
        <dbReference type="EMBL" id="MBB5874217.1"/>
    </source>
</evidence>
<keyword evidence="1" id="KW-1133">Transmembrane helix</keyword>
<gene>
    <name evidence="2" type="ORF">F4553_007651</name>
</gene>
<protein>
    <submittedName>
        <fullName evidence="2">L-asparagine transporter-like permease</fullName>
    </submittedName>
</protein>
<keyword evidence="1" id="KW-0472">Membrane</keyword>
<dbReference type="EMBL" id="JACHMN010000003">
    <property type="protein sequence ID" value="MBB5874217.1"/>
    <property type="molecule type" value="Genomic_DNA"/>
</dbReference>
<organism evidence="2 3">
    <name type="scientific">Allocatelliglobosispora scoriae</name>
    <dbReference type="NCBI Taxonomy" id="643052"/>
    <lineage>
        <taxon>Bacteria</taxon>
        <taxon>Bacillati</taxon>
        <taxon>Actinomycetota</taxon>
        <taxon>Actinomycetes</taxon>
        <taxon>Micromonosporales</taxon>
        <taxon>Micromonosporaceae</taxon>
        <taxon>Allocatelliglobosispora</taxon>
    </lineage>
</organism>
<evidence type="ECO:0000256" key="1">
    <source>
        <dbReference type="SAM" id="Phobius"/>
    </source>
</evidence>